<comment type="function">
    <text evidence="6">Catalyzes the hydroxylation of the N(6)-(4-aminobutyl)-L-lysine intermediate produced by deoxyhypusine synthase/DHPS on a critical lysine of the eukaryotic translation initiation factor 5A/eIF-5A. This is the second step of the post-translational modification of that lysine into an unusual amino acid residue named hypusine. Hypusination is unique to mature eIF-5A factor and is essential for its function.</text>
</comment>
<dbReference type="InterPro" id="IPR016024">
    <property type="entry name" value="ARM-type_fold"/>
</dbReference>
<dbReference type="Gene3D" id="1.25.10.10">
    <property type="entry name" value="Leucine-rich Repeat Variant"/>
    <property type="match status" value="2"/>
</dbReference>
<comment type="similarity">
    <text evidence="1">Belongs to the CpcE/RpcE/PecE family.</text>
</comment>
<dbReference type="InterPro" id="IPR004155">
    <property type="entry name" value="PBS_lyase_HEAT"/>
</dbReference>
<dbReference type="Gene3D" id="3.40.50.300">
    <property type="entry name" value="P-loop containing nucleotide triphosphate hydrolases"/>
    <property type="match status" value="1"/>
</dbReference>
<dbReference type="EMBL" id="RSCL01000013">
    <property type="protein sequence ID" value="RUT03442.1"/>
    <property type="molecule type" value="Genomic_DNA"/>
</dbReference>
<dbReference type="InterPro" id="IPR007111">
    <property type="entry name" value="NACHT_NTPase"/>
</dbReference>
<dbReference type="Pfam" id="PF02985">
    <property type="entry name" value="HEAT"/>
    <property type="match status" value="1"/>
</dbReference>
<dbReference type="SUPFAM" id="SSF48371">
    <property type="entry name" value="ARM repeat"/>
    <property type="match status" value="1"/>
</dbReference>
<keyword evidence="10" id="KW-1185">Reference proteome</keyword>
<gene>
    <name evidence="9" type="ORF">DSM106972_050810</name>
</gene>
<organism evidence="9 10">
    <name type="scientific">Dulcicalothrix desertica PCC 7102</name>
    <dbReference type="NCBI Taxonomy" id="232991"/>
    <lineage>
        <taxon>Bacteria</taxon>
        <taxon>Bacillati</taxon>
        <taxon>Cyanobacteriota</taxon>
        <taxon>Cyanophyceae</taxon>
        <taxon>Nostocales</taxon>
        <taxon>Calotrichaceae</taxon>
        <taxon>Dulcicalothrix</taxon>
    </lineage>
</organism>
<evidence type="ECO:0000313" key="10">
    <source>
        <dbReference type="Proteomes" id="UP000271624"/>
    </source>
</evidence>
<dbReference type="GO" id="GO:0030089">
    <property type="term" value="C:phycobilisome"/>
    <property type="evidence" value="ECO:0007669"/>
    <property type="project" value="UniProtKB-KW"/>
</dbReference>
<protein>
    <submittedName>
        <fullName evidence="9">Uncharacterized protein</fullName>
    </submittedName>
</protein>
<dbReference type="GO" id="GO:0016829">
    <property type="term" value="F:lyase activity"/>
    <property type="evidence" value="ECO:0007669"/>
    <property type="project" value="UniProtKB-KW"/>
</dbReference>
<evidence type="ECO:0000256" key="5">
    <source>
        <dbReference type="ARBA" id="ARBA00023239"/>
    </source>
</evidence>
<evidence type="ECO:0000256" key="3">
    <source>
        <dbReference type="ARBA" id="ARBA00022737"/>
    </source>
</evidence>
<dbReference type="SMART" id="SM00567">
    <property type="entry name" value="EZ_HEAT"/>
    <property type="match status" value="5"/>
</dbReference>
<keyword evidence="3" id="KW-0677">Repeat</keyword>
<dbReference type="Pfam" id="PF22731">
    <property type="entry name" value="NCH4"/>
    <property type="match status" value="1"/>
</dbReference>
<proteinExistence type="inferred from homology"/>
<evidence type="ECO:0000313" key="9">
    <source>
        <dbReference type="EMBL" id="RUT03442.1"/>
    </source>
</evidence>
<feature type="domain" description="NACHT" evidence="7">
    <location>
        <begin position="404"/>
        <end position="505"/>
    </location>
</feature>
<keyword evidence="5" id="KW-0456">Lyase</keyword>
<dbReference type="AlphaFoldDB" id="A0A3S1CAM0"/>
<feature type="domain" description="NACHT C-terminal Helical" evidence="8">
    <location>
        <begin position="741"/>
        <end position="782"/>
    </location>
</feature>
<dbReference type="OrthoDB" id="499561at2"/>
<evidence type="ECO:0000256" key="2">
    <source>
        <dbReference type="ARBA" id="ARBA00022549"/>
    </source>
</evidence>
<dbReference type="PANTHER" id="PTHR12697:SF5">
    <property type="entry name" value="DEOXYHYPUSINE HYDROXYLASE"/>
    <property type="match status" value="1"/>
</dbReference>
<dbReference type="PANTHER" id="PTHR12697">
    <property type="entry name" value="PBS LYASE HEAT-LIKE PROTEIN"/>
    <property type="match status" value="1"/>
</dbReference>
<dbReference type="GO" id="GO:0016491">
    <property type="term" value="F:oxidoreductase activity"/>
    <property type="evidence" value="ECO:0007669"/>
    <property type="project" value="TreeGrafter"/>
</dbReference>
<dbReference type="InterPro" id="IPR054589">
    <property type="entry name" value="NCH4"/>
</dbReference>
<dbReference type="InterPro" id="IPR011989">
    <property type="entry name" value="ARM-like"/>
</dbReference>
<dbReference type="Pfam" id="PF13646">
    <property type="entry name" value="HEAT_2"/>
    <property type="match status" value="2"/>
</dbReference>
<evidence type="ECO:0000259" key="7">
    <source>
        <dbReference type="Pfam" id="PF05729"/>
    </source>
</evidence>
<sequence>MMFLLWTGNSWAQVTVDEKIAPLVEKLIDNNARVRLEAHDALVSIGSGAVPTLVETLNNPDCNIRWRAAWVLGDMGTEAASGVPALTKALQDEDTQVRMYAVLALGAIGIQAKPAVPALMAALQDKELYVRIYAASALRRIGMEAKVAVPSLINALKDDNPRVRKNAALALGAMGTEATSAVKDMIPLLNDTEYYVRYGTAKGLGGIIGAYQDVADKLPSAKLTKVITDFEQVTKIVEEHQQNFTEIDAARIRRPLEALKSEKETRLFDRVVEWLLKHKLLLGVAAYVTLLPTLWFMMLRVKPIWLLKINNALKPYTDFSLPLVSINVPLRYVLFVGWFHYHPKVLDAWVSKYIESAREQFPKKDTVSNRNTYIPIPVVLDGNTVAQLAPDNLRATFSKQRSCLIISGEGGIGKTSLACQVANWGMSDTADKRLCQHLMLPVLLEEDFRAVDGKSSLKEAIRGQLQASIDEPEPICEELLVKLLRKQRILVIVDRFSELNTTTREALQPDSPDFPVNALVITSRLEEKLGRVNKTTIKPLRIEANKLSSFMEAYLMQRGKRDKFTDQEFFDACNRLSLMVSHGNITVLLAKLYAEQLIANVEKQVVYDIPQTIPNLMLGYLNELNRDVAGDKLDDRIIHQDTKAIAWECLQRNFQPGTALRTDAIAALLTINPLDVDRRLDYLENRLHLIQTVGSAKDKIRFCLDPLAEYLAGLYVVEIYANNDGKWRSGFFKKADDLVKANGQDIIKGFLLAVYDCYLSQIIGAKPSDFVPVRLSKLTGVTSAIQSVAP</sequence>
<reference evidence="9" key="2">
    <citation type="journal article" date="2019" name="Genome Biol. Evol.">
        <title>Day and night: Metabolic profiles and evolutionary relationships of six axenic non-marine cyanobacteria.</title>
        <authorList>
            <person name="Will S.E."/>
            <person name="Henke P."/>
            <person name="Boedeker C."/>
            <person name="Huang S."/>
            <person name="Brinkmann H."/>
            <person name="Rohde M."/>
            <person name="Jarek M."/>
            <person name="Friedl T."/>
            <person name="Seufert S."/>
            <person name="Schumacher M."/>
            <person name="Overmann J."/>
            <person name="Neumann-Schaal M."/>
            <person name="Petersen J."/>
        </authorList>
    </citation>
    <scope>NUCLEOTIDE SEQUENCE [LARGE SCALE GENOMIC DNA]</scope>
    <source>
        <strain evidence="9">PCC 7102</strain>
    </source>
</reference>
<dbReference type="PROSITE" id="PS50077">
    <property type="entry name" value="HEAT_REPEAT"/>
    <property type="match status" value="1"/>
</dbReference>
<dbReference type="InterPro" id="IPR021133">
    <property type="entry name" value="HEAT_type_2"/>
</dbReference>
<dbReference type="InterPro" id="IPR027417">
    <property type="entry name" value="P-loop_NTPase"/>
</dbReference>
<evidence type="ECO:0000259" key="8">
    <source>
        <dbReference type="Pfam" id="PF22731"/>
    </source>
</evidence>
<reference evidence="9" key="1">
    <citation type="submission" date="2018-12" db="EMBL/GenBank/DDBJ databases">
        <authorList>
            <person name="Will S."/>
            <person name="Neumann-Schaal M."/>
            <person name="Henke P."/>
        </authorList>
    </citation>
    <scope>NUCLEOTIDE SEQUENCE</scope>
    <source>
        <strain evidence="9">PCC 7102</strain>
    </source>
</reference>
<evidence type="ECO:0000256" key="4">
    <source>
        <dbReference type="ARBA" id="ARBA00022738"/>
    </source>
</evidence>
<evidence type="ECO:0000256" key="1">
    <source>
        <dbReference type="ARBA" id="ARBA00009299"/>
    </source>
</evidence>
<dbReference type="SUPFAM" id="SSF52540">
    <property type="entry name" value="P-loop containing nucleoside triphosphate hydrolases"/>
    <property type="match status" value="1"/>
</dbReference>
<comment type="caution">
    <text evidence="9">The sequence shown here is derived from an EMBL/GenBank/DDBJ whole genome shotgun (WGS) entry which is preliminary data.</text>
</comment>
<dbReference type="InterPro" id="IPR000357">
    <property type="entry name" value="HEAT"/>
</dbReference>
<name>A0A3S1CAM0_9CYAN</name>
<evidence type="ECO:0000256" key="6">
    <source>
        <dbReference type="ARBA" id="ARBA00045876"/>
    </source>
</evidence>
<dbReference type="Proteomes" id="UP000271624">
    <property type="component" value="Unassembled WGS sequence"/>
</dbReference>
<accession>A0A3S1CAM0</accession>
<keyword evidence="2" id="KW-0042">Antenna complex</keyword>
<keyword evidence="4" id="KW-0605">Phycobilisome</keyword>
<dbReference type="Pfam" id="PF05729">
    <property type="entry name" value="NACHT"/>
    <property type="match status" value="1"/>
</dbReference>